<dbReference type="AlphaFoldDB" id="A0A2R6W4M7"/>
<organism evidence="1 2">
    <name type="scientific">Marchantia polymorpha</name>
    <name type="common">Common liverwort</name>
    <name type="synonym">Marchantia aquatica</name>
    <dbReference type="NCBI Taxonomy" id="3197"/>
    <lineage>
        <taxon>Eukaryota</taxon>
        <taxon>Viridiplantae</taxon>
        <taxon>Streptophyta</taxon>
        <taxon>Embryophyta</taxon>
        <taxon>Marchantiophyta</taxon>
        <taxon>Marchantiopsida</taxon>
        <taxon>Marchantiidae</taxon>
        <taxon>Marchantiales</taxon>
        <taxon>Marchantiaceae</taxon>
        <taxon>Marchantia</taxon>
    </lineage>
</organism>
<evidence type="ECO:0000313" key="2">
    <source>
        <dbReference type="Proteomes" id="UP000244005"/>
    </source>
</evidence>
<accession>A0A2R6W4M7</accession>
<dbReference type="EMBL" id="KZ772824">
    <property type="protein sequence ID" value="PTQ28817.1"/>
    <property type="molecule type" value="Genomic_DNA"/>
</dbReference>
<keyword evidence="2" id="KW-1185">Reference proteome</keyword>
<proteinExistence type="predicted"/>
<reference evidence="2" key="1">
    <citation type="journal article" date="2017" name="Cell">
        <title>Insights into land plant evolution garnered from the Marchantia polymorpha genome.</title>
        <authorList>
            <person name="Bowman J.L."/>
            <person name="Kohchi T."/>
            <person name="Yamato K.T."/>
            <person name="Jenkins J."/>
            <person name="Shu S."/>
            <person name="Ishizaki K."/>
            <person name="Yamaoka S."/>
            <person name="Nishihama R."/>
            <person name="Nakamura Y."/>
            <person name="Berger F."/>
            <person name="Adam C."/>
            <person name="Aki S.S."/>
            <person name="Althoff F."/>
            <person name="Araki T."/>
            <person name="Arteaga-Vazquez M.A."/>
            <person name="Balasubrmanian S."/>
            <person name="Barry K."/>
            <person name="Bauer D."/>
            <person name="Boehm C.R."/>
            <person name="Briginshaw L."/>
            <person name="Caballero-Perez J."/>
            <person name="Catarino B."/>
            <person name="Chen F."/>
            <person name="Chiyoda S."/>
            <person name="Chovatia M."/>
            <person name="Davies K.M."/>
            <person name="Delmans M."/>
            <person name="Demura T."/>
            <person name="Dierschke T."/>
            <person name="Dolan L."/>
            <person name="Dorantes-Acosta A.E."/>
            <person name="Eklund D.M."/>
            <person name="Florent S.N."/>
            <person name="Flores-Sandoval E."/>
            <person name="Fujiyama A."/>
            <person name="Fukuzawa H."/>
            <person name="Galik B."/>
            <person name="Grimanelli D."/>
            <person name="Grimwood J."/>
            <person name="Grossniklaus U."/>
            <person name="Hamada T."/>
            <person name="Haseloff J."/>
            <person name="Hetherington A.J."/>
            <person name="Higo A."/>
            <person name="Hirakawa Y."/>
            <person name="Hundley H.N."/>
            <person name="Ikeda Y."/>
            <person name="Inoue K."/>
            <person name="Inoue S.I."/>
            <person name="Ishida S."/>
            <person name="Jia Q."/>
            <person name="Kakita M."/>
            <person name="Kanazawa T."/>
            <person name="Kawai Y."/>
            <person name="Kawashima T."/>
            <person name="Kennedy M."/>
            <person name="Kinose K."/>
            <person name="Kinoshita T."/>
            <person name="Kohara Y."/>
            <person name="Koide E."/>
            <person name="Komatsu K."/>
            <person name="Kopischke S."/>
            <person name="Kubo M."/>
            <person name="Kyozuka J."/>
            <person name="Lagercrantz U."/>
            <person name="Lin S.S."/>
            <person name="Lindquist E."/>
            <person name="Lipzen A.M."/>
            <person name="Lu C.W."/>
            <person name="De Luna E."/>
            <person name="Martienssen R.A."/>
            <person name="Minamino N."/>
            <person name="Mizutani M."/>
            <person name="Mizutani M."/>
            <person name="Mochizuki N."/>
            <person name="Monte I."/>
            <person name="Mosher R."/>
            <person name="Nagasaki H."/>
            <person name="Nakagami H."/>
            <person name="Naramoto S."/>
            <person name="Nishitani K."/>
            <person name="Ohtani M."/>
            <person name="Okamoto T."/>
            <person name="Okumura M."/>
            <person name="Phillips J."/>
            <person name="Pollak B."/>
            <person name="Reinders A."/>
            <person name="Rovekamp M."/>
            <person name="Sano R."/>
            <person name="Sawa S."/>
            <person name="Schmid M.W."/>
            <person name="Shirakawa M."/>
            <person name="Solano R."/>
            <person name="Spunde A."/>
            <person name="Suetsugu N."/>
            <person name="Sugano S."/>
            <person name="Sugiyama A."/>
            <person name="Sun R."/>
            <person name="Suzuki Y."/>
            <person name="Takenaka M."/>
            <person name="Takezawa D."/>
            <person name="Tomogane H."/>
            <person name="Tsuzuki M."/>
            <person name="Ueda T."/>
            <person name="Umeda M."/>
            <person name="Ward J.M."/>
            <person name="Watanabe Y."/>
            <person name="Yazaki K."/>
            <person name="Yokoyama R."/>
            <person name="Yoshitake Y."/>
            <person name="Yotsui I."/>
            <person name="Zachgo S."/>
            <person name="Schmutz J."/>
        </authorList>
    </citation>
    <scope>NUCLEOTIDE SEQUENCE [LARGE SCALE GENOMIC DNA]</scope>
    <source>
        <strain evidence="2">Tak-1</strain>
    </source>
</reference>
<dbReference type="Gramene" id="Mp8g16230.1">
    <property type="protein sequence ID" value="Mp8g16230.1.cds1"/>
    <property type="gene ID" value="Mp8g16230"/>
</dbReference>
<name>A0A2R6W4M7_MARPO</name>
<evidence type="ECO:0000313" key="1">
    <source>
        <dbReference type="EMBL" id="PTQ28817.1"/>
    </source>
</evidence>
<dbReference type="Proteomes" id="UP000244005">
    <property type="component" value="Unassembled WGS sequence"/>
</dbReference>
<protein>
    <submittedName>
        <fullName evidence="1">Uncharacterized protein</fullName>
    </submittedName>
</protein>
<gene>
    <name evidence="1" type="ORF">MARPO_0154s0041</name>
</gene>
<sequence length="92" mass="10890">MGHRSSSAFLLLQYFTCLHDLDQIVLLPDPFANFRVECKMYSSRKRRRGNIPSEFHGVTPLRLIRFLLLPSQIPSREFDIGESRWSRRLLVR</sequence>